<feature type="non-terminal residue" evidence="1">
    <location>
        <position position="1"/>
    </location>
</feature>
<organism evidence="1">
    <name type="scientific">Amblyomma sculptum</name>
    <name type="common">Tick</name>
    <dbReference type="NCBI Taxonomy" id="1581419"/>
    <lineage>
        <taxon>Eukaryota</taxon>
        <taxon>Metazoa</taxon>
        <taxon>Ecdysozoa</taxon>
        <taxon>Arthropoda</taxon>
        <taxon>Chelicerata</taxon>
        <taxon>Arachnida</taxon>
        <taxon>Acari</taxon>
        <taxon>Parasitiformes</taxon>
        <taxon>Ixodida</taxon>
        <taxon>Ixodoidea</taxon>
        <taxon>Ixodidae</taxon>
        <taxon>Amblyomminae</taxon>
        <taxon>Amblyomma</taxon>
    </lineage>
</organism>
<dbReference type="AlphaFoldDB" id="A0A1E1XLA0"/>
<accession>A0A1E1XLA0</accession>
<dbReference type="PANTHER" id="PTHR37162">
    <property type="entry name" value="HAT FAMILY DIMERISATION DOMAINCONTAINING PROTEIN-RELATED"/>
    <property type="match status" value="1"/>
</dbReference>
<proteinExistence type="evidence at transcript level"/>
<reference evidence="1" key="2">
    <citation type="journal article" date="2017" name="Front. Cell. Infect. Microbiol.">
        <title>Analysis of the Salivary Gland Transcriptome of Unfed and Partially Fed Amblyomma sculptum Ticks and Descriptive Proteome of the Saliva.</title>
        <authorList>
            <person name="Esteves E."/>
            <person name="Maruyama S.R."/>
            <person name="Kawahara R."/>
            <person name="Fujita A."/>
            <person name="Martins L.A."/>
            <person name="Righi A.A."/>
            <person name="Costa F.B."/>
            <person name="Palmisano G."/>
            <person name="Labruna M.B."/>
            <person name="Sa-Nunes A."/>
            <person name="Ribeiro J.M.C."/>
            <person name="Fogaca A.C."/>
        </authorList>
    </citation>
    <scope>NUCLEOTIDE SEQUENCE</scope>
</reference>
<dbReference type="PANTHER" id="PTHR37162:SF1">
    <property type="entry name" value="BED-TYPE DOMAIN-CONTAINING PROTEIN"/>
    <property type="match status" value="1"/>
</dbReference>
<sequence>WSRIKEESPDCILNKCACHSLALCVQKAFESLPSCLGYLLTEIPGWFSSSTLRRHDYKELFEGMKELEVDALSVQKTCHVPFLKLSGTRWLVRGGVIKKFLEHWIKLKAYFKLAAQEGTQEVRYKAGLIRDMLCDDANYLYFIFLSPVVLEFEEINAFFQSANIDPGKLFKELDLLHRKMKSRIFNNQGHRYSLEMTDFGAEFGSELRRFGHQESNINEATVKELKQRCQNFLIDLLKAVEKRLPANQAIFQGLNGLHPSRLLSQTERLSVSQLPLRHLIEENLEVIEMQYKRIVMHLWTEEAIFNGKLP</sequence>
<protein>
    <submittedName>
        <fullName evidence="1">Uncharacterized protein</fullName>
    </submittedName>
</protein>
<feature type="non-terminal residue" evidence="1">
    <location>
        <position position="310"/>
    </location>
</feature>
<reference evidence="1" key="1">
    <citation type="submission" date="2016-09" db="EMBL/GenBank/DDBJ databases">
        <authorList>
            <person name="Capua I."/>
            <person name="De Benedictis P."/>
            <person name="Joannis T."/>
            <person name="Lombin L.H."/>
            <person name="Cattoli G."/>
        </authorList>
    </citation>
    <scope>NUCLEOTIDE SEQUENCE</scope>
</reference>
<evidence type="ECO:0000313" key="1">
    <source>
        <dbReference type="EMBL" id="JAU00088.1"/>
    </source>
</evidence>
<name>A0A1E1XLA0_AMBSC</name>
<dbReference type="EMBL" id="GFAA01003347">
    <property type="protein sequence ID" value="JAU00088.1"/>
    <property type="molecule type" value="mRNA"/>
</dbReference>